<name>A0ABR8UD84_9BACL</name>
<comment type="caution">
    <text evidence="1">The sequence shown here is derived from an EMBL/GenBank/DDBJ whole genome shotgun (WGS) entry which is preliminary data.</text>
</comment>
<dbReference type="InterPro" id="IPR023393">
    <property type="entry name" value="START-like_dom_sf"/>
</dbReference>
<organism evidence="1 2">
    <name type="scientific">Sporosarcina quadrami</name>
    <dbReference type="NCBI Taxonomy" id="2762234"/>
    <lineage>
        <taxon>Bacteria</taxon>
        <taxon>Bacillati</taxon>
        <taxon>Bacillota</taxon>
        <taxon>Bacilli</taxon>
        <taxon>Bacillales</taxon>
        <taxon>Caryophanaceae</taxon>
        <taxon>Sporosarcina</taxon>
    </lineage>
</organism>
<dbReference type="Gene3D" id="3.30.530.20">
    <property type="match status" value="1"/>
</dbReference>
<dbReference type="CDD" id="cd07820">
    <property type="entry name" value="SRPBCC_3"/>
    <property type="match status" value="1"/>
</dbReference>
<reference evidence="1 2" key="1">
    <citation type="submission" date="2020-08" db="EMBL/GenBank/DDBJ databases">
        <title>A Genomic Blueprint of the Chicken Gut Microbiome.</title>
        <authorList>
            <person name="Gilroy R."/>
            <person name="Ravi A."/>
            <person name="Getino M."/>
            <person name="Pursley I."/>
            <person name="Horton D.L."/>
            <person name="Alikhan N.-F."/>
            <person name="Baker D."/>
            <person name="Gharbi K."/>
            <person name="Hall N."/>
            <person name="Watson M."/>
            <person name="Adriaenssens E.M."/>
            <person name="Foster-Nyarko E."/>
            <person name="Jarju S."/>
            <person name="Secka A."/>
            <person name="Antonio M."/>
            <person name="Oren A."/>
            <person name="Chaudhuri R."/>
            <person name="La Ragione R.M."/>
            <person name="Hildebrand F."/>
            <person name="Pallen M.J."/>
        </authorList>
    </citation>
    <scope>NUCLEOTIDE SEQUENCE [LARGE SCALE GENOMIC DNA]</scope>
    <source>
        <strain evidence="1 2">Sa2YVA2</strain>
    </source>
</reference>
<accession>A0ABR8UD84</accession>
<evidence type="ECO:0000313" key="1">
    <source>
        <dbReference type="EMBL" id="MBD7985669.1"/>
    </source>
</evidence>
<protein>
    <submittedName>
        <fullName evidence="1">SRPBCC family protein</fullName>
    </submittedName>
</protein>
<dbReference type="EMBL" id="JACSQN010000013">
    <property type="protein sequence ID" value="MBD7985669.1"/>
    <property type="molecule type" value="Genomic_DNA"/>
</dbReference>
<dbReference type="Proteomes" id="UP000626786">
    <property type="component" value="Unassembled WGS sequence"/>
</dbReference>
<sequence length="150" mass="17057">MPIIQHEVYIEAPIQVCFDLARNVSVHTVTTAKTKERAIGGVTEGLMHEGDTVTWEAVHLGLKQRLTAKIVKMDIPYSFTDVMVSGAFQSFTHVHTFRESGNGTVMEDSFTYTSPFGPIGKLADWLFLERYMRNFIFDRARELKKIAENK</sequence>
<dbReference type="SUPFAM" id="SSF55961">
    <property type="entry name" value="Bet v1-like"/>
    <property type="match status" value="1"/>
</dbReference>
<proteinExistence type="predicted"/>
<keyword evidence="2" id="KW-1185">Reference proteome</keyword>
<dbReference type="RefSeq" id="WP_191695497.1">
    <property type="nucleotide sequence ID" value="NZ_JACSQN010000013.1"/>
</dbReference>
<evidence type="ECO:0000313" key="2">
    <source>
        <dbReference type="Proteomes" id="UP000626786"/>
    </source>
</evidence>
<gene>
    <name evidence="1" type="ORF">H9649_13825</name>
</gene>